<protein>
    <submittedName>
        <fullName evidence="2">Spore coat protein CotJB</fullName>
    </submittedName>
</protein>
<reference evidence="2 3" key="1">
    <citation type="submission" date="2020-08" db="EMBL/GenBank/DDBJ databases">
        <title>Genome public.</title>
        <authorList>
            <person name="Liu C."/>
            <person name="Sun Q."/>
        </authorList>
    </citation>
    <scope>NUCLEOTIDE SEQUENCE [LARGE SCALE GENOMIC DNA]</scope>
    <source>
        <strain evidence="2 3">M2</strain>
    </source>
</reference>
<gene>
    <name evidence="2" type="ORF">H8S02_08950</name>
</gene>
<evidence type="ECO:0000313" key="3">
    <source>
        <dbReference type="Proteomes" id="UP000641741"/>
    </source>
</evidence>
<dbReference type="InterPro" id="IPR024207">
    <property type="entry name" value="CotJB_dom"/>
</dbReference>
<keyword evidence="2" id="KW-0167">Capsid protein</keyword>
<proteinExistence type="predicted"/>
<sequence>MSEREKLLGRVRMYDFALVEVIEYLDCHPHNEAALKYYREMRAAFDKASSEYEDAFGPLTAREVDVRGGHWNWIDDPWPWEGADN</sequence>
<comment type="caution">
    <text evidence="2">The sequence shown here is derived from an EMBL/GenBank/DDBJ whole genome shotgun (WGS) entry which is preliminary data.</text>
</comment>
<keyword evidence="3" id="KW-1185">Reference proteome</keyword>
<dbReference type="Proteomes" id="UP000641741">
    <property type="component" value="Unassembled WGS sequence"/>
</dbReference>
<name>A0ABR7GP26_9FIRM</name>
<dbReference type="EMBL" id="JACOPK010000007">
    <property type="protein sequence ID" value="MBC5696072.1"/>
    <property type="molecule type" value="Genomic_DNA"/>
</dbReference>
<evidence type="ECO:0000313" key="2">
    <source>
        <dbReference type="EMBL" id="MBC5696072.1"/>
    </source>
</evidence>
<feature type="domain" description="Protein CotJB" evidence="1">
    <location>
        <begin position="6"/>
        <end position="81"/>
    </location>
</feature>
<accession>A0ABR7GP26</accession>
<dbReference type="RefSeq" id="WP_118685182.1">
    <property type="nucleotide sequence ID" value="NZ_JACOPK010000007.1"/>
</dbReference>
<organism evidence="2 3">
    <name type="scientific">Agathobaculum hominis</name>
    <dbReference type="NCBI Taxonomy" id="2763014"/>
    <lineage>
        <taxon>Bacteria</taxon>
        <taxon>Bacillati</taxon>
        <taxon>Bacillota</taxon>
        <taxon>Clostridia</taxon>
        <taxon>Eubacteriales</taxon>
        <taxon>Butyricicoccaceae</taxon>
        <taxon>Agathobaculum</taxon>
    </lineage>
</organism>
<dbReference type="Pfam" id="PF12652">
    <property type="entry name" value="CotJB"/>
    <property type="match status" value="1"/>
</dbReference>
<keyword evidence="2" id="KW-0946">Virion</keyword>
<evidence type="ECO:0000259" key="1">
    <source>
        <dbReference type="Pfam" id="PF12652"/>
    </source>
</evidence>